<gene>
    <name evidence="1" type="ORF">JMN32_10000</name>
</gene>
<dbReference type="PANTHER" id="PTHR30565">
    <property type="entry name" value="PROTEIN YCIF"/>
    <property type="match status" value="1"/>
</dbReference>
<evidence type="ECO:0000313" key="2">
    <source>
        <dbReference type="Proteomes" id="UP000614216"/>
    </source>
</evidence>
<comment type="caution">
    <text evidence="1">The sequence shown here is derived from an EMBL/GenBank/DDBJ whole genome shotgun (WGS) entry which is preliminary data.</text>
</comment>
<reference evidence="1" key="1">
    <citation type="submission" date="2021-01" db="EMBL/GenBank/DDBJ databases">
        <title>Fulvivirga kasyanovii gen. nov., sp nov., a novel member of the phylum Bacteroidetes isolated from seawater in a mussel farm.</title>
        <authorList>
            <person name="Zhao L.-H."/>
            <person name="Wang Z.-J."/>
        </authorList>
    </citation>
    <scope>NUCLEOTIDE SEQUENCE</scope>
    <source>
        <strain evidence="1">29W222</strain>
    </source>
</reference>
<dbReference type="InterPro" id="IPR010287">
    <property type="entry name" value="DUF892_YciF-like"/>
</dbReference>
<dbReference type="InterPro" id="IPR009078">
    <property type="entry name" value="Ferritin-like_SF"/>
</dbReference>
<dbReference type="RefSeq" id="WP_202856175.1">
    <property type="nucleotide sequence ID" value="NZ_JAEUGD010000031.1"/>
</dbReference>
<proteinExistence type="predicted"/>
<dbReference type="PANTHER" id="PTHR30565:SF9">
    <property type="entry name" value="PROTEIN YCIF"/>
    <property type="match status" value="1"/>
</dbReference>
<protein>
    <submittedName>
        <fullName evidence="1">DUF892 family protein</fullName>
    </submittedName>
</protein>
<dbReference type="SUPFAM" id="SSF47240">
    <property type="entry name" value="Ferritin-like"/>
    <property type="match status" value="1"/>
</dbReference>
<name>A0A937KBW0_9BACT</name>
<dbReference type="Gene3D" id="1.20.1260.10">
    <property type="match status" value="1"/>
</dbReference>
<keyword evidence="2" id="KW-1185">Reference proteome</keyword>
<dbReference type="Pfam" id="PF05974">
    <property type="entry name" value="DUF892"/>
    <property type="match status" value="1"/>
</dbReference>
<organism evidence="1 2">
    <name type="scientific">Fulvivirga marina</name>
    <dbReference type="NCBI Taxonomy" id="2494733"/>
    <lineage>
        <taxon>Bacteria</taxon>
        <taxon>Pseudomonadati</taxon>
        <taxon>Bacteroidota</taxon>
        <taxon>Cytophagia</taxon>
        <taxon>Cytophagales</taxon>
        <taxon>Fulvivirgaceae</taxon>
        <taxon>Fulvivirga</taxon>
    </lineage>
</organism>
<dbReference type="AlphaFoldDB" id="A0A937KBW0"/>
<sequence length="170" mass="19347">MNTAITNLTEALAYKLDELYNAEKKLKIAIQLCIEQANSPVLKKELEEYAESCSYKQLKLDRVYSYLMKEPGSSKDKVIDALINNLKQVLKATIHGEMKDVMLISCLKSINFYKMAGYETALVFSWELELDTASTLLEEVLGWEKQTHSNLSQIAVIDVNTKAEEYNNKP</sequence>
<evidence type="ECO:0000313" key="1">
    <source>
        <dbReference type="EMBL" id="MBL6446644.1"/>
    </source>
</evidence>
<dbReference type="InterPro" id="IPR047114">
    <property type="entry name" value="YciF"/>
</dbReference>
<accession>A0A937KBW0</accession>
<dbReference type="InterPro" id="IPR012347">
    <property type="entry name" value="Ferritin-like"/>
</dbReference>
<dbReference type="EMBL" id="JAEUGD010000031">
    <property type="protein sequence ID" value="MBL6446644.1"/>
    <property type="molecule type" value="Genomic_DNA"/>
</dbReference>
<dbReference type="Proteomes" id="UP000614216">
    <property type="component" value="Unassembled WGS sequence"/>
</dbReference>